<dbReference type="InterPro" id="IPR008969">
    <property type="entry name" value="CarboxyPept-like_regulatory"/>
</dbReference>
<sequence length="1044" mass="111781">MKKKYWFLFLLLGVLLAPPGRAQTAGTVVGIVTSATDQSPLPGVTVLVKGTTVGSTTAADGRYAVQAAPGAVLVFSFIGYASQERTVGSDATINLNMKESTTGLDEVVVTAYNITQDKRELVTAVQEVKAKDIIDSRQTNVVNALQGKVAGVNITSSGGSPGEGASIIIRGGTSLDGDNQPLFVIDGMIMDNSSFQESTAPGGGSAFNGLLGRSVGSANRAGDLNPEDIASITVLKGPAAAALYGLRAANGAVVITTKKGVAGRTTLNFRTQYSVDEVNRLPKMQSEYGRGSNGIFDAATRISYGPRFAPGQEVYDNLRNFYQKGHAFQNFLNMSGGSEKANFFVSASNLEQTGVTPSSRYDKSTVRLSGTAEISPKLSVSGSSQYLTSGGERPIQGPGLFGSSGGFMLSLLNWPRDDDARNFLNPDGSRRRLLALGNGTDADADNPYWTVRNNPQTDRTNRFIGNVQLGFKATGWLQLSHNIGTDLYTTRTTSVRAVGTSQVGNQNGGLAESVVQSRLITATSLATLTHTVNDNLSGSLILGNTIEANESEAVDYIGLIFQNPTFIGLNNTVNRNALQRDATRHLIGNFARLNSTFFNQVFLELQARYDQSSTLPRPDEGKIFGKGFLYGSAGLGYEFSKTLGLEQSNILNYGQLRASVAEVGRDTGPYRVLSALTQNQFIGGGFRNDFFGSNPNLKPERTRTYEAGVKLQFLKNRLGLDFNYYYSRTRDQLIAPRVSQAAGFILQYINGGIVTNKGQEIAITGTPVKTPSGFTWDVIANFYHNTNRVEELPTPLTVVFQSDAFITNVHQGGAFPGRPISGVGASDFSRVNDPNSPNNGKIIINGATGYPVVNPAFAYAGNRAPRFTTQFTNTFTYKGLSLTSLLDFRVGGVVINGNDWYQTTVGTSERTADRYKQVVFDGVVRNSDGTFTPNTRPVELTQAYYTSILGAAGTAFIEDGSWARLRYVTLSYGLPVSWLSATKFIKSVELSVTGRNLVLLTNYTGADPETAAAGSGVRGGGSGGFDYGNVPATRGVDMGLRVNF</sequence>
<evidence type="ECO:0000256" key="1">
    <source>
        <dbReference type="ARBA" id="ARBA00004571"/>
    </source>
</evidence>
<keyword evidence="2 10" id="KW-0813">Transport</keyword>
<keyword evidence="5 12" id="KW-0732">Signal</keyword>
<keyword evidence="8" id="KW-0675">Receptor</keyword>
<feature type="chain" id="PRO_5009579106" evidence="12">
    <location>
        <begin position="23"/>
        <end position="1044"/>
    </location>
</feature>
<keyword evidence="9 10" id="KW-0998">Cell outer membrane</keyword>
<dbReference type="AlphaFoldDB" id="A0A1G1T8R6"/>
<evidence type="ECO:0000256" key="5">
    <source>
        <dbReference type="ARBA" id="ARBA00022729"/>
    </source>
</evidence>
<proteinExistence type="inferred from homology"/>
<dbReference type="Proteomes" id="UP000176294">
    <property type="component" value="Unassembled WGS sequence"/>
</dbReference>
<evidence type="ECO:0000256" key="4">
    <source>
        <dbReference type="ARBA" id="ARBA00022692"/>
    </source>
</evidence>
<evidence type="ECO:0000313" key="15">
    <source>
        <dbReference type="EMBL" id="OGX87273.1"/>
    </source>
</evidence>
<evidence type="ECO:0000256" key="8">
    <source>
        <dbReference type="ARBA" id="ARBA00023170"/>
    </source>
</evidence>
<evidence type="ECO:0000256" key="12">
    <source>
        <dbReference type="SAM" id="SignalP"/>
    </source>
</evidence>
<feature type="signal peptide" evidence="12">
    <location>
        <begin position="1"/>
        <end position="22"/>
    </location>
</feature>
<comment type="caution">
    <text evidence="15">The sequence shown here is derived from an EMBL/GenBank/DDBJ whole genome shotgun (WGS) entry which is preliminary data.</text>
</comment>
<dbReference type="GO" id="GO:0015344">
    <property type="term" value="F:siderophore uptake transmembrane transporter activity"/>
    <property type="evidence" value="ECO:0007669"/>
    <property type="project" value="TreeGrafter"/>
</dbReference>
<dbReference type="SUPFAM" id="SSF56935">
    <property type="entry name" value="Porins"/>
    <property type="match status" value="1"/>
</dbReference>
<dbReference type="Pfam" id="PF00593">
    <property type="entry name" value="TonB_dep_Rec_b-barrel"/>
    <property type="match status" value="1"/>
</dbReference>
<dbReference type="InterPro" id="IPR012910">
    <property type="entry name" value="Plug_dom"/>
</dbReference>
<evidence type="ECO:0000256" key="9">
    <source>
        <dbReference type="ARBA" id="ARBA00023237"/>
    </source>
</evidence>
<name>A0A1G1T8R6_9BACT</name>
<evidence type="ECO:0000256" key="3">
    <source>
        <dbReference type="ARBA" id="ARBA00022452"/>
    </source>
</evidence>
<dbReference type="InterPro" id="IPR023997">
    <property type="entry name" value="TonB-dep_OMP_SusC/RagA_CS"/>
</dbReference>
<evidence type="ECO:0000256" key="10">
    <source>
        <dbReference type="PROSITE-ProRule" id="PRU01360"/>
    </source>
</evidence>
<dbReference type="Pfam" id="PF13715">
    <property type="entry name" value="CarbopepD_reg_2"/>
    <property type="match status" value="1"/>
</dbReference>
<dbReference type="RefSeq" id="WP_070726416.1">
    <property type="nucleotide sequence ID" value="NZ_MDZB01000091.1"/>
</dbReference>
<keyword evidence="3 10" id="KW-1134">Transmembrane beta strand</keyword>
<reference evidence="15 16" key="1">
    <citation type="submission" date="2016-08" db="EMBL/GenBank/DDBJ databases">
        <title>Hymenobacter coccineus sp. nov., Hymenobacter lapidarius sp. nov. and Hymenobacter glacialis sp. nov., isolated from Antarctic soil.</title>
        <authorList>
            <person name="Sedlacek I."/>
            <person name="Kralova S."/>
            <person name="Kyrova K."/>
            <person name="Maslanova I."/>
            <person name="Stankova E."/>
            <person name="Vrbovska V."/>
            <person name="Nemec M."/>
            <person name="Bartak M."/>
            <person name="Svec P."/>
            <person name="Busse H.-J."/>
            <person name="Pantucek R."/>
        </authorList>
    </citation>
    <scope>NUCLEOTIDE SEQUENCE [LARGE SCALE GENOMIC DNA]</scope>
    <source>
        <strain evidence="15 16">CCM 8643</strain>
    </source>
</reference>
<dbReference type="Gene3D" id="2.40.170.20">
    <property type="entry name" value="TonB-dependent receptor, beta-barrel domain"/>
    <property type="match status" value="1"/>
</dbReference>
<feature type="domain" description="TonB-dependent receptor plug" evidence="14">
    <location>
        <begin position="117"/>
        <end position="252"/>
    </location>
</feature>
<evidence type="ECO:0000256" key="11">
    <source>
        <dbReference type="RuleBase" id="RU003357"/>
    </source>
</evidence>
<dbReference type="InterPro" id="IPR037066">
    <property type="entry name" value="Plug_dom_sf"/>
</dbReference>
<dbReference type="GO" id="GO:0009279">
    <property type="term" value="C:cell outer membrane"/>
    <property type="evidence" value="ECO:0007669"/>
    <property type="project" value="UniProtKB-SubCell"/>
</dbReference>
<dbReference type="GO" id="GO:0044718">
    <property type="term" value="P:siderophore transmembrane transport"/>
    <property type="evidence" value="ECO:0007669"/>
    <property type="project" value="TreeGrafter"/>
</dbReference>
<dbReference type="OrthoDB" id="9768177at2"/>
<feature type="domain" description="TonB-dependent receptor-like beta-barrel" evidence="13">
    <location>
        <begin position="418"/>
        <end position="787"/>
    </location>
</feature>
<keyword evidence="6 11" id="KW-0798">TonB box</keyword>
<keyword evidence="16" id="KW-1185">Reference proteome</keyword>
<dbReference type="InterPro" id="IPR000531">
    <property type="entry name" value="Beta-barrel_TonB"/>
</dbReference>
<evidence type="ECO:0000259" key="14">
    <source>
        <dbReference type="Pfam" id="PF07715"/>
    </source>
</evidence>
<gene>
    <name evidence="15" type="ORF">BEN47_11440</name>
</gene>
<dbReference type="InterPro" id="IPR023996">
    <property type="entry name" value="TonB-dep_OMP_SusC/RagA"/>
</dbReference>
<dbReference type="Gene3D" id="2.170.130.10">
    <property type="entry name" value="TonB-dependent receptor, plug domain"/>
    <property type="match status" value="1"/>
</dbReference>
<organism evidence="15 16">
    <name type="scientific">Hymenobacter lapidarius</name>
    <dbReference type="NCBI Taxonomy" id="1908237"/>
    <lineage>
        <taxon>Bacteria</taxon>
        <taxon>Pseudomonadati</taxon>
        <taxon>Bacteroidota</taxon>
        <taxon>Cytophagia</taxon>
        <taxon>Cytophagales</taxon>
        <taxon>Hymenobacteraceae</taxon>
        <taxon>Hymenobacter</taxon>
    </lineage>
</organism>
<evidence type="ECO:0000256" key="2">
    <source>
        <dbReference type="ARBA" id="ARBA00022448"/>
    </source>
</evidence>
<dbReference type="PANTHER" id="PTHR30069">
    <property type="entry name" value="TONB-DEPENDENT OUTER MEMBRANE RECEPTOR"/>
    <property type="match status" value="1"/>
</dbReference>
<dbReference type="EMBL" id="MDZB01000091">
    <property type="protein sequence ID" value="OGX87273.1"/>
    <property type="molecule type" value="Genomic_DNA"/>
</dbReference>
<dbReference type="InterPro" id="IPR036942">
    <property type="entry name" value="Beta-barrel_TonB_sf"/>
</dbReference>
<dbReference type="NCBIfam" id="TIGR04056">
    <property type="entry name" value="OMP_RagA_SusC"/>
    <property type="match status" value="1"/>
</dbReference>
<dbReference type="InterPro" id="IPR039426">
    <property type="entry name" value="TonB-dep_rcpt-like"/>
</dbReference>
<accession>A0A1G1T8R6</accession>
<dbReference type="PROSITE" id="PS52016">
    <property type="entry name" value="TONB_DEPENDENT_REC_3"/>
    <property type="match status" value="1"/>
</dbReference>
<evidence type="ECO:0000256" key="7">
    <source>
        <dbReference type="ARBA" id="ARBA00023136"/>
    </source>
</evidence>
<dbReference type="NCBIfam" id="TIGR04057">
    <property type="entry name" value="SusC_RagA_signa"/>
    <property type="match status" value="1"/>
</dbReference>
<evidence type="ECO:0000256" key="6">
    <source>
        <dbReference type="ARBA" id="ARBA00023077"/>
    </source>
</evidence>
<evidence type="ECO:0000313" key="16">
    <source>
        <dbReference type="Proteomes" id="UP000176294"/>
    </source>
</evidence>
<dbReference type="PANTHER" id="PTHR30069:SF29">
    <property type="entry name" value="HEMOGLOBIN AND HEMOGLOBIN-HAPTOGLOBIN-BINDING PROTEIN 1-RELATED"/>
    <property type="match status" value="1"/>
</dbReference>
<keyword evidence="4 10" id="KW-0812">Transmembrane</keyword>
<dbReference type="STRING" id="1908237.BEN47_11440"/>
<dbReference type="Gene3D" id="2.60.40.1120">
    <property type="entry name" value="Carboxypeptidase-like, regulatory domain"/>
    <property type="match status" value="1"/>
</dbReference>
<evidence type="ECO:0000259" key="13">
    <source>
        <dbReference type="Pfam" id="PF00593"/>
    </source>
</evidence>
<dbReference type="Pfam" id="PF07715">
    <property type="entry name" value="Plug"/>
    <property type="match status" value="1"/>
</dbReference>
<protein>
    <submittedName>
        <fullName evidence="15">SusC/RagA family TonB-linked outer membrane protein</fullName>
    </submittedName>
</protein>
<keyword evidence="7 10" id="KW-0472">Membrane</keyword>
<comment type="similarity">
    <text evidence="10 11">Belongs to the TonB-dependent receptor family.</text>
</comment>
<comment type="subcellular location">
    <subcellularLocation>
        <location evidence="1 10">Cell outer membrane</location>
        <topology evidence="1 10">Multi-pass membrane protein</topology>
    </subcellularLocation>
</comment>
<dbReference type="SUPFAM" id="SSF49464">
    <property type="entry name" value="Carboxypeptidase regulatory domain-like"/>
    <property type="match status" value="1"/>
</dbReference>